<reference evidence="3" key="1">
    <citation type="journal article" date="2019" name="Int. J. Syst. Evol. Microbiol.">
        <title>The Global Catalogue of Microorganisms (GCM) 10K type strain sequencing project: providing services to taxonomists for standard genome sequencing and annotation.</title>
        <authorList>
            <consortium name="The Broad Institute Genomics Platform"/>
            <consortium name="The Broad Institute Genome Sequencing Center for Infectious Disease"/>
            <person name="Wu L."/>
            <person name="Ma J."/>
        </authorList>
    </citation>
    <scope>NUCLEOTIDE SEQUENCE [LARGE SCALE GENOMIC DNA]</scope>
    <source>
        <strain evidence="3">CGMCC 1.13666</strain>
    </source>
</reference>
<feature type="region of interest" description="Disordered" evidence="1">
    <location>
        <begin position="22"/>
        <end position="46"/>
    </location>
</feature>
<protein>
    <recommendedName>
        <fullName evidence="4">Transposase</fullName>
    </recommendedName>
</protein>
<dbReference type="RefSeq" id="WP_346061488.1">
    <property type="nucleotide sequence ID" value="NZ_JBHSZP010000002.1"/>
</dbReference>
<sequence length="101" mass="11229">MDLLLIWDDKVLGGDLRQCLRQPKRRSKQRAQAKSAGLGKTPDRVGIEHRPAEVDDQLTIGHREGDTVLKGHKQSGLITLVEHRSGYLLAARLPNITAELT</sequence>
<name>A0ABW2EQF3_9GAMM</name>
<comment type="caution">
    <text evidence="2">The sequence shown here is derived from an EMBL/GenBank/DDBJ whole genome shotgun (WGS) entry which is preliminary data.</text>
</comment>
<evidence type="ECO:0000256" key="1">
    <source>
        <dbReference type="SAM" id="MobiDB-lite"/>
    </source>
</evidence>
<dbReference type="Proteomes" id="UP001596411">
    <property type="component" value="Unassembled WGS sequence"/>
</dbReference>
<evidence type="ECO:0000313" key="2">
    <source>
        <dbReference type="EMBL" id="MFC7088206.1"/>
    </source>
</evidence>
<proteinExistence type="predicted"/>
<feature type="compositionally biased region" description="Basic residues" evidence="1">
    <location>
        <begin position="22"/>
        <end position="31"/>
    </location>
</feature>
<gene>
    <name evidence="2" type="ORF">ACFQH5_01420</name>
</gene>
<evidence type="ECO:0000313" key="3">
    <source>
        <dbReference type="Proteomes" id="UP001596411"/>
    </source>
</evidence>
<dbReference type="InterPro" id="IPR051917">
    <property type="entry name" value="Transposase-Integrase"/>
</dbReference>
<dbReference type="EMBL" id="JBHSZP010000002">
    <property type="protein sequence ID" value="MFC7088206.1"/>
    <property type="molecule type" value="Genomic_DNA"/>
</dbReference>
<organism evidence="2 3">
    <name type="scientific">Halomonas salifodinae</name>
    <dbReference type="NCBI Taxonomy" id="438745"/>
    <lineage>
        <taxon>Bacteria</taxon>
        <taxon>Pseudomonadati</taxon>
        <taxon>Pseudomonadota</taxon>
        <taxon>Gammaproteobacteria</taxon>
        <taxon>Oceanospirillales</taxon>
        <taxon>Halomonadaceae</taxon>
        <taxon>Halomonas</taxon>
    </lineage>
</organism>
<keyword evidence="3" id="KW-1185">Reference proteome</keyword>
<dbReference type="PANTHER" id="PTHR10948">
    <property type="entry name" value="TRANSPOSASE"/>
    <property type="match status" value="1"/>
</dbReference>
<accession>A0ABW2EQF3</accession>
<dbReference type="PANTHER" id="PTHR10948:SF23">
    <property type="entry name" value="TRANSPOSASE INSI FOR INSERTION SEQUENCE ELEMENT IS30A-RELATED"/>
    <property type="match status" value="1"/>
</dbReference>
<evidence type="ECO:0008006" key="4">
    <source>
        <dbReference type="Google" id="ProtNLM"/>
    </source>
</evidence>